<evidence type="ECO:0000313" key="2">
    <source>
        <dbReference type="EMBL" id="EYC27465.1"/>
    </source>
</evidence>
<evidence type="ECO:0000313" key="3">
    <source>
        <dbReference type="Proteomes" id="UP000024635"/>
    </source>
</evidence>
<keyword evidence="3" id="KW-1185">Reference proteome</keyword>
<dbReference type="OrthoDB" id="5855041at2759"/>
<accession>A0A016VJ66</accession>
<dbReference type="EMBL" id="JARK01001345">
    <property type="protein sequence ID" value="EYC27465.1"/>
    <property type="molecule type" value="Genomic_DNA"/>
</dbReference>
<reference evidence="3" key="1">
    <citation type="journal article" date="2015" name="Nat. Genet.">
        <title>The genome and transcriptome of the zoonotic hookworm Ancylostoma ceylanicum identify infection-specific gene families.</title>
        <authorList>
            <person name="Schwarz E.M."/>
            <person name="Hu Y."/>
            <person name="Antoshechkin I."/>
            <person name="Miller M.M."/>
            <person name="Sternberg P.W."/>
            <person name="Aroian R.V."/>
        </authorList>
    </citation>
    <scope>NUCLEOTIDE SEQUENCE</scope>
    <source>
        <strain evidence="3">HY135</strain>
    </source>
</reference>
<protein>
    <submittedName>
        <fullName evidence="2">Uncharacterized protein</fullName>
    </submittedName>
</protein>
<dbReference type="AlphaFoldDB" id="A0A016VJ66"/>
<proteinExistence type="predicted"/>
<comment type="caution">
    <text evidence="2">The sequence shown here is derived from an EMBL/GenBank/DDBJ whole genome shotgun (WGS) entry which is preliminary data.</text>
</comment>
<organism evidence="2 3">
    <name type="scientific">Ancylostoma ceylanicum</name>
    <dbReference type="NCBI Taxonomy" id="53326"/>
    <lineage>
        <taxon>Eukaryota</taxon>
        <taxon>Metazoa</taxon>
        <taxon>Ecdysozoa</taxon>
        <taxon>Nematoda</taxon>
        <taxon>Chromadorea</taxon>
        <taxon>Rhabditida</taxon>
        <taxon>Rhabditina</taxon>
        <taxon>Rhabditomorpha</taxon>
        <taxon>Strongyloidea</taxon>
        <taxon>Ancylostomatidae</taxon>
        <taxon>Ancylostomatinae</taxon>
        <taxon>Ancylostoma</taxon>
    </lineage>
</organism>
<feature type="region of interest" description="Disordered" evidence="1">
    <location>
        <begin position="35"/>
        <end position="69"/>
    </location>
</feature>
<gene>
    <name evidence="2" type="primary">Acey_s0009.g745</name>
    <name evidence="2" type="ORF">Y032_0009g745</name>
</gene>
<sequence length="450" mass="50167">MSLTDGTNVQASNVGGRNKTQNQVRDVLGEIQLMQQAESRRSPAARENEKMDTNQENDENAIDAEQRSDWSSLRTALEAAFGAMGHGATGGTHRGATIRTKADKGHLLYVCKDDCFNETRLGDLKGIQFPGAVAKQPIGSMWNAWRAASIFVRTDIDTASKIKFWKDGAMCLDEEALGKVLRVAYDRCLDWTEFICVTEGIKKHEKIDAYGFEKTYDSALKKLKSELQTEEKERRPIKEGPTAFAAPASAALLEKDVLPVDERFTDDEICEIVKACDQQFEDVGRVITAWPPLVEKNYGVWKKMAEIWSMLDETIKKRAGPGQCVITASSRVETGRVFCEIGVPEACLFYYGSDCSVACAKTLYETIRRRVGGAAPIPELKPLDSAPNSVPEHLAAPYLRVHPFPTSTLPSPIFAVVDVFNLFVIQPIIHRIHKSIRRHRYQSHNNSDTL</sequence>
<feature type="region of interest" description="Disordered" evidence="1">
    <location>
        <begin position="1"/>
        <end position="23"/>
    </location>
</feature>
<feature type="compositionally biased region" description="Basic and acidic residues" evidence="1">
    <location>
        <begin position="38"/>
        <end position="53"/>
    </location>
</feature>
<name>A0A016VJ66_9BILA</name>
<evidence type="ECO:0000256" key="1">
    <source>
        <dbReference type="SAM" id="MobiDB-lite"/>
    </source>
</evidence>
<dbReference type="Proteomes" id="UP000024635">
    <property type="component" value="Unassembled WGS sequence"/>
</dbReference>